<name>A0A7W4KGE5_9PROT</name>
<keyword evidence="1" id="KW-0472">Membrane</keyword>
<evidence type="ECO:0000313" key="3">
    <source>
        <dbReference type="Proteomes" id="UP000540556"/>
    </source>
</evidence>
<protein>
    <submittedName>
        <fullName evidence="2">Uncharacterized protein</fullName>
    </submittedName>
</protein>
<sequence length="405" mass="44683">MGRFLDRCPYAHRDDLRPYFQRSITMTQPIATTDVRDITPLVHRGQRIIELWSEFSRLFGKVAGDAGTGLLAEPADHGNGKIDWYGAPGADIPQAERVAQFARLRAEIEQAVTRQADRLSPTEKSLLVLLPQVFAIPGDTYIRPGAHGPVLVGWGHQAVTQKLARVDLMGEGRAPPASKAPPPPIEERMEILPPPPAPAPPRLPAAWREWAALLGMLGGLALLIWLLAHVGGLLAPWLCLYPSLPLWLILLLALLFLGLLAARLPWRAWRDLWRVRRIGALGGTLQIVLCWGDLNDLDLHVICPDGQRIYFKNRTHGDGHLLRDANARRDGAPPPTRRPVETTVWRSAPPPGLYTVIVDPFAMPAAVASRFSVTVRYRGAVLVSHRGTVSTGQRMVPICNFDILA</sequence>
<organism evidence="2 3">
    <name type="scientific">Gluconacetobacter takamatsuzukensis</name>
    <dbReference type="NCBI Taxonomy" id="1286190"/>
    <lineage>
        <taxon>Bacteria</taxon>
        <taxon>Pseudomonadati</taxon>
        <taxon>Pseudomonadota</taxon>
        <taxon>Alphaproteobacteria</taxon>
        <taxon>Acetobacterales</taxon>
        <taxon>Acetobacteraceae</taxon>
        <taxon>Gluconacetobacter</taxon>
    </lineage>
</organism>
<accession>A0A7W4KGE5</accession>
<gene>
    <name evidence="2" type="ORF">HLH27_15605</name>
</gene>
<dbReference type="RefSeq" id="WP_182950966.1">
    <property type="nucleotide sequence ID" value="NZ_JABEQK010000015.1"/>
</dbReference>
<dbReference type="EMBL" id="JABEQK010000015">
    <property type="protein sequence ID" value="MBB2206429.1"/>
    <property type="molecule type" value="Genomic_DNA"/>
</dbReference>
<comment type="caution">
    <text evidence="2">The sequence shown here is derived from an EMBL/GenBank/DDBJ whole genome shotgun (WGS) entry which is preliminary data.</text>
</comment>
<feature type="transmembrane region" description="Helical" evidence="1">
    <location>
        <begin position="210"/>
        <end position="238"/>
    </location>
</feature>
<reference evidence="2 3" key="1">
    <citation type="submission" date="2020-04" db="EMBL/GenBank/DDBJ databases">
        <title>Description of novel Gluconacetobacter.</title>
        <authorList>
            <person name="Sombolestani A."/>
        </authorList>
    </citation>
    <scope>NUCLEOTIDE SEQUENCE [LARGE SCALE GENOMIC DNA]</scope>
    <source>
        <strain evidence="2 3">LMG 27800</strain>
    </source>
</reference>
<dbReference type="Proteomes" id="UP000540556">
    <property type="component" value="Unassembled WGS sequence"/>
</dbReference>
<keyword evidence="1" id="KW-0812">Transmembrane</keyword>
<keyword evidence="3" id="KW-1185">Reference proteome</keyword>
<feature type="transmembrane region" description="Helical" evidence="1">
    <location>
        <begin position="244"/>
        <end position="266"/>
    </location>
</feature>
<dbReference type="AlphaFoldDB" id="A0A7W4KGE5"/>
<proteinExistence type="predicted"/>
<evidence type="ECO:0000256" key="1">
    <source>
        <dbReference type="SAM" id="Phobius"/>
    </source>
</evidence>
<keyword evidence="1" id="KW-1133">Transmembrane helix</keyword>
<evidence type="ECO:0000313" key="2">
    <source>
        <dbReference type="EMBL" id="MBB2206429.1"/>
    </source>
</evidence>